<accession>A0ACC3S5Q9</accession>
<name>A0ACC3S5Q9_9PEZI</name>
<proteinExistence type="predicted"/>
<dbReference type="Proteomes" id="UP001320706">
    <property type="component" value="Unassembled WGS sequence"/>
</dbReference>
<protein>
    <submittedName>
        <fullName evidence="1">Uncharacterized protein</fullName>
    </submittedName>
</protein>
<comment type="caution">
    <text evidence="1">The sequence shown here is derived from an EMBL/GenBank/DDBJ whole genome shotgun (WGS) entry which is preliminary data.</text>
</comment>
<evidence type="ECO:0000313" key="1">
    <source>
        <dbReference type="EMBL" id="KAK8196532.1"/>
    </source>
</evidence>
<reference evidence="1" key="1">
    <citation type="submission" date="2024-02" db="EMBL/GenBank/DDBJ databases">
        <title>Metagenome Assembled Genome of Zalaria obscura JY119.</title>
        <authorList>
            <person name="Vighnesh L."/>
            <person name="Jagadeeshwari U."/>
            <person name="Venkata Ramana C."/>
            <person name="Sasikala C."/>
        </authorList>
    </citation>
    <scope>NUCLEOTIDE SEQUENCE</scope>
    <source>
        <strain evidence="1">JY119</strain>
    </source>
</reference>
<organism evidence="1 2">
    <name type="scientific">Zalaria obscura</name>
    <dbReference type="NCBI Taxonomy" id="2024903"/>
    <lineage>
        <taxon>Eukaryota</taxon>
        <taxon>Fungi</taxon>
        <taxon>Dikarya</taxon>
        <taxon>Ascomycota</taxon>
        <taxon>Pezizomycotina</taxon>
        <taxon>Dothideomycetes</taxon>
        <taxon>Dothideomycetidae</taxon>
        <taxon>Dothideales</taxon>
        <taxon>Zalariaceae</taxon>
        <taxon>Zalaria</taxon>
    </lineage>
</organism>
<keyword evidence="2" id="KW-1185">Reference proteome</keyword>
<gene>
    <name evidence="1" type="ORF">M8818_006697</name>
</gene>
<evidence type="ECO:0000313" key="2">
    <source>
        <dbReference type="Proteomes" id="UP001320706"/>
    </source>
</evidence>
<sequence>MKIQTLALFAVSAAATPLSGTVNSIVSKLSALLAGDTSLKGPFAPVSNTIIQSYKEPIEVYWLGLDENVIPPAGQPFYAPYNASYPTHGRITEVMNTLNTMGARTIRSQTLGVSVGNPLSLEPDLNVFNDAAFDTMDWSVYQARQHGLRIFAPLIDNYDYYHGGKYVFLRWRGININTTAGYSSVDPQVQQFYTNRTIINDFKTYIKHLITHVNPYTGLTYAEDPTIFAYETGNELGGPIFGDEDVPVSWISEISAYVKELAPHKLVIDGTYGVNKSHLNIPTIDIFDDHYYPLNLTKLNDDIALVGSANKVYLAGEYDWTGNNPTPSLQSFYDVIEAQQNKTNPVIAGDLFWSLFMHNVPNCNQYVNHSDGYALQYGNPANTAQNNTQIETIRNHFFKMMGQDPGPVALPIGYSYRKKRRKEAIRDRALKHALQEDNPGLYRHPSPFATNPHWQEEIELGPTHIRTRKKDKSGKELKRTQTVGTYNGSQEGSSTDLGSRPSSEKVKNDGQWNLRRYQREDEELWGSSSVNLPRSVSKTSNLAGSVDGDNMLTRPPTARTAQTRRSSNSYYSTNPPVSDLHPATVTRYNSREDAMWMMQPPPPPAVMSGKERASNRSRSDSGASRLSSRRGGDEKLSRQLSNRIMEEKLLKSRDTLATSTLDVSRRNSQRSTGSGPRSQRHDWATDPSANPSTEETAANANANANPDDKDTQPKRERKRRPPPLAISEDSTHSATTVHHNHNHNHNHNHPYTTAARPHLSTINSSGQPASGTPSGATTPTPSRRNTISAAHSRDSSLDRGRLGRERRPPTTTVPPDSSLKVLQELVPASSLLNINTATNTDAANGNSLRKDLRTKTPSFEARVSLPPANGVGDGGEGDELDMDMDMDDGWHSGVDGRDFSLPQWAADSVARDVRTIRHRWSMHF</sequence>
<dbReference type="EMBL" id="JAMKPW020000041">
    <property type="protein sequence ID" value="KAK8196532.1"/>
    <property type="molecule type" value="Genomic_DNA"/>
</dbReference>